<dbReference type="Proteomes" id="UP001159363">
    <property type="component" value="Chromosome 8"/>
</dbReference>
<dbReference type="EMBL" id="JARBHB010000009">
    <property type="protein sequence ID" value="KAJ8874787.1"/>
    <property type="molecule type" value="Genomic_DNA"/>
</dbReference>
<evidence type="ECO:0000313" key="3">
    <source>
        <dbReference type="Proteomes" id="UP001159363"/>
    </source>
</evidence>
<accession>A0ABQ9GRW9</accession>
<dbReference type="InterPro" id="IPR004875">
    <property type="entry name" value="DDE_SF_endonuclease_dom"/>
</dbReference>
<comment type="caution">
    <text evidence="2">The sequence shown here is derived from an EMBL/GenBank/DDBJ whole genome shotgun (WGS) entry which is preliminary data.</text>
</comment>
<organism evidence="2 3">
    <name type="scientific">Dryococelus australis</name>
    <dbReference type="NCBI Taxonomy" id="614101"/>
    <lineage>
        <taxon>Eukaryota</taxon>
        <taxon>Metazoa</taxon>
        <taxon>Ecdysozoa</taxon>
        <taxon>Arthropoda</taxon>
        <taxon>Hexapoda</taxon>
        <taxon>Insecta</taxon>
        <taxon>Pterygota</taxon>
        <taxon>Neoptera</taxon>
        <taxon>Polyneoptera</taxon>
        <taxon>Phasmatodea</taxon>
        <taxon>Verophasmatodea</taxon>
        <taxon>Anareolatae</taxon>
        <taxon>Phasmatidae</taxon>
        <taxon>Eurycanthinae</taxon>
        <taxon>Dryococelus</taxon>
    </lineage>
</organism>
<keyword evidence="3" id="KW-1185">Reference proteome</keyword>
<protein>
    <recommendedName>
        <fullName evidence="1">DDE-1 domain-containing protein</fullName>
    </recommendedName>
</protein>
<dbReference type="Pfam" id="PF03184">
    <property type="entry name" value="DDE_1"/>
    <property type="match status" value="1"/>
</dbReference>
<sequence length="217" mass="25679">MSRNHGYLILWYDESEFKKLAFDFEQKYLIPHPFQNRRWFMKRHSNIPLRSPETTLVARAREFNPVQAFGFYDLLWELVEKNHLEASGIFNMDETGIKLQHAKFTERGKLTIAVCCWNAIGSFIPPFVIFVRESMQERLLDGAPPGYQASCTYNGWINGKNFLQWLQFFVEQVRTTPKRKIPLKYFKALDFVEENNVSFLSFELHTTHKMEQLEIAV</sequence>
<evidence type="ECO:0000313" key="2">
    <source>
        <dbReference type="EMBL" id="KAJ8874787.1"/>
    </source>
</evidence>
<reference evidence="2 3" key="1">
    <citation type="submission" date="2023-02" db="EMBL/GenBank/DDBJ databases">
        <title>LHISI_Scaffold_Assembly.</title>
        <authorList>
            <person name="Stuart O.P."/>
            <person name="Cleave R."/>
            <person name="Magrath M.J.L."/>
            <person name="Mikheyev A.S."/>
        </authorList>
    </citation>
    <scope>NUCLEOTIDE SEQUENCE [LARGE SCALE GENOMIC DNA]</scope>
    <source>
        <strain evidence="2">Daus_M_001</strain>
        <tissue evidence="2">Leg muscle</tissue>
    </source>
</reference>
<gene>
    <name evidence="2" type="ORF">PR048_022676</name>
</gene>
<name>A0ABQ9GRW9_9NEOP</name>
<proteinExistence type="predicted"/>
<feature type="domain" description="DDE-1" evidence="1">
    <location>
        <begin position="109"/>
        <end position="182"/>
    </location>
</feature>
<evidence type="ECO:0000259" key="1">
    <source>
        <dbReference type="Pfam" id="PF03184"/>
    </source>
</evidence>